<sequence>MGHIDFQDDIEKNQHEEAINRLCEQFPGQQDQVRKNYLANLEPMIADASIRTYLPIFVSRKVKDYLEHH</sequence>
<dbReference type="STRING" id="1122189.SAMN02745165_01691"/>
<dbReference type="EMBL" id="FQZT01000005">
    <property type="protein sequence ID" value="SHJ17362.1"/>
    <property type="molecule type" value="Genomic_DNA"/>
</dbReference>
<dbReference type="AlphaFoldDB" id="A0A1M6H5G2"/>
<name>A0A1M6H5G2_MALRU</name>
<evidence type="ECO:0000313" key="1">
    <source>
        <dbReference type="EMBL" id="SHJ17362.1"/>
    </source>
</evidence>
<dbReference type="RefSeq" id="WP_072907826.1">
    <property type="nucleotide sequence ID" value="NZ_FQZT01000005.1"/>
</dbReference>
<evidence type="ECO:0000313" key="2">
    <source>
        <dbReference type="Proteomes" id="UP000184171"/>
    </source>
</evidence>
<dbReference type="NCBIfam" id="NF046112">
    <property type="entry name" value="MSMEG_6209_Nter"/>
    <property type="match status" value="1"/>
</dbReference>
<organism evidence="1 2">
    <name type="scientific">Malonomonas rubra DSM 5091</name>
    <dbReference type="NCBI Taxonomy" id="1122189"/>
    <lineage>
        <taxon>Bacteria</taxon>
        <taxon>Pseudomonadati</taxon>
        <taxon>Thermodesulfobacteriota</taxon>
        <taxon>Desulfuromonadia</taxon>
        <taxon>Desulfuromonadales</taxon>
        <taxon>Geopsychrobacteraceae</taxon>
        <taxon>Malonomonas</taxon>
    </lineage>
</organism>
<proteinExistence type="predicted"/>
<reference evidence="1 2" key="1">
    <citation type="submission" date="2016-11" db="EMBL/GenBank/DDBJ databases">
        <authorList>
            <person name="Jaros S."/>
            <person name="Januszkiewicz K."/>
            <person name="Wedrychowicz H."/>
        </authorList>
    </citation>
    <scope>NUCLEOTIDE SEQUENCE [LARGE SCALE GENOMIC DNA]</scope>
    <source>
        <strain evidence="1 2">DSM 5091</strain>
    </source>
</reference>
<gene>
    <name evidence="1" type="ORF">SAMN02745165_01691</name>
</gene>
<dbReference type="Proteomes" id="UP000184171">
    <property type="component" value="Unassembled WGS sequence"/>
</dbReference>
<accession>A0A1M6H5G2</accession>
<dbReference type="OrthoDB" id="5406024at2"/>
<keyword evidence="2" id="KW-1185">Reference proteome</keyword>
<protein>
    <submittedName>
        <fullName evidence="1">Uncharacterized protein</fullName>
    </submittedName>
</protein>